<feature type="domain" description="Plant heme peroxidase family profile" evidence="18">
    <location>
        <begin position="31"/>
        <end position="321"/>
    </location>
</feature>
<dbReference type="GeneID" id="112279707"/>
<dbReference type="GO" id="GO:0006979">
    <property type="term" value="P:response to oxidative stress"/>
    <property type="evidence" value="ECO:0007669"/>
    <property type="project" value="UniProtKB-UniRule"/>
</dbReference>
<evidence type="ECO:0000256" key="8">
    <source>
        <dbReference type="ARBA" id="ARBA00023002"/>
    </source>
</evidence>
<dbReference type="RefSeq" id="XP_024370153.1">
    <property type="nucleotide sequence ID" value="XM_024514385.2"/>
</dbReference>
<dbReference type="PRINTS" id="PR00458">
    <property type="entry name" value="PEROXIDASE"/>
</dbReference>
<dbReference type="Gramene" id="Pp3c3_4040V3.1">
    <property type="protein sequence ID" value="Pp3c3_4040V3.1"/>
    <property type="gene ID" value="Pp3c3_4040"/>
</dbReference>
<feature type="binding site" evidence="14">
    <location>
        <position position="247"/>
    </location>
    <ligand>
        <name>Ca(2+)</name>
        <dbReference type="ChEBI" id="CHEBI:29108"/>
        <label>2</label>
    </ligand>
</feature>
<evidence type="ECO:0000256" key="13">
    <source>
        <dbReference type="PIRSR" id="PIRSR600823-2"/>
    </source>
</evidence>
<dbReference type="InterPro" id="IPR010255">
    <property type="entry name" value="Haem_peroxidase_sf"/>
</dbReference>
<evidence type="ECO:0000256" key="17">
    <source>
        <dbReference type="RuleBase" id="RU362060"/>
    </source>
</evidence>
<evidence type="ECO:0000256" key="12">
    <source>
        <dbReference type="PIRSR" id="PIRSR600823-1"/>
    </source>
</evidence>
<evidence type="ECO:0000313" key="21">
    <source>
        <dbReference type="Proteomes" id="UP000006727"/>
    </source>
</evidence>
<evidence type="ECO:0000313" key="20">
    <source>
        <dbReference type="EnsemblPlants" id="Pp3c3_4040V3.1"/>
    </source>
</evidence>
<dbReference type="GO" id="GO:0009505">
    <property type="term" value="C:plant-type cell wall"/>
    <property type="evidence" value="ECO:0000318"/>
    <property type="project" value="GO_Central"/>
</dbReference>
<dbReference type="Proteomes" id="UP000006727">
    <property type="component" value="Chromosome 3"/>
</dbReference>
<dbReference type="PaxDb" id="3218-PP1S1_614V6.1"/>
<evidence type="ECO:0000256" key="11">
    <source>
        <dbReference type="ARBA" id="ARBA00023180"/>
    </source>
</evidence>
<dbReference type="Gene3D" id="1.10.420.10">
    <property type="entry name" value="Peroxidase, domain 2"/>
    <property type="match status" value="1"/>
</dbReference>
<dbReference type="PROSITE" id="PS00436">
    <property type="entry name" value="PEROXIDASE_2"/>
    <property type="match status" value="1"/>
</dbReference>
<feature type="binding site" evidence="14">
    <location>
        <position position="73"/>
    </location>
    <ligand>
        <name>Ca(2+)</name>
        <dbReference type="ChEBI" id="CHEBI:29108"/>
        <label>1</label>
    </ligand>
</feature>
<dbReference type="PANTHER" id="PTHR31235">
    <property type="entry name" value="PEROXIDASE 25-RELATED"/>
    <property type="match status" value="1"/>
</dbReference>
<keyword evidence="8 17" id="KW-0560">Oxidoreductase</keyword>
<dbReference type="GO" id="GO:0140825">
    <property type="term" value="F:lactoperoxidase activity"/>
    <property type="evidence" value="ECO:0007669"/>
    <property type="project" value="UniProtKB-EC"/>
</dbReference>
<evidence type="ECO:0000256" key="16">
    <source>
        <dbReference type="PIRSR" id="PIRSR600823-5"/>
    </source>
</evidence>
<evidence type="ECO:0000256" key="5">
    <source>
        <dbReference type="ARBA" id="ARBA00022617"/>
    </source>
</evidence>
<feature type="binding site" evidence="14">
    <location>
        <position position="80"/>
    </location>
    <ligand>
        <name>Ca(2+)</name>
        <dbReference type="ChEBI" id="CHEBI:29108"/>
        <label>1</label>
    </ligand>
</feature>
<feature type="binding site" description="axial binding residue" evidence="14">
    <location>
        <position position="196"/>
    </location>
    <ligand>
        <name>heme b</name>
        <dbReference type="ChEBI" id="CHEBI:60344"/>
    </ligand>
    <ligandPart>
        <name>Fe</name>
        <dbReference type="ChEBI" id="CHEBI:18248"/>
    </ligandPart>
</feature>
<dbReference type="GO" id="GO:0006950">
    <property type="term" value="P:response to stress"/>
    <property type="evidence" value="ECO:0000318"/>
    <property type="project" value="GO_Central"/>
</dbReference>
<reference evidence="19 21" key="2">
    <citation type="journal article" date="2018" name="Plant J.">
        <title>The Physcomitrella patens chromosome-scale assembly reveals moss genome structure and evolution.</title>
        <authorList>
            <person name="Lang D."/>
            <person name="Ullrich K.K."/>
            <person name="Murat F."/>
            <person name="Fuchs J."/>
            <person name="Jenkins J."/>
            <person name="Haas F.B."/>
            <person name="Piednoel M."/>
            <person name="Gundlach H."/>
            <person name="Van Bel M."/>
            <person name="Meyberg R."/>
            <person name="Vives C."/>
            <person name="Morata J."/>
            <person name="Symeonidi A."/>
            <person name="Hiss M."/>
            <person name="Muchero W."/>
            <person name="Kamisugi Y."/>
            <person name="Saleh O."/>
            <person name="Blanc G."/>
            <person name="Decker E.L."/>
            <person name="van Gessel N."/>
            <person name="Grimwood J."/>
            <person name="Hayes R.D."/>
            <person name="Graham S.W."/>
            <person name="Gunter L.E."/>
            <person name="McDaniel S.F."/>
            <person name="Hoernstein S.N.W."/>
            <person name="Larsson A."/>
            <person name="Li F.W."/>
            <person name="Perroud P.F."/>
            <person name="Phillips J."/>
            <person name="Ranjan P."/>
            <person name="Rokshar D.S."/>
            <person name="Rothfels C.J."/>
            <person name="Schneider L."/>
            <person name="Shu S."/>
            <person name="Stevenson D.W."/>
            <person name="Thummler F."/>
            <person name="Tillich M."/>
            <person name="Villarreal Aguilar J.C."/>
            <person name="Widiez T."/>
            <person name="Wong G.K."/>
            <person name="Wymore A."/>
            <person name="Zhang Y."/>
            <person name="Zimmer A.D."/>
            <person name="Quatrano R.S."/>
            <person name="Mayer K.F.X."/>
            <person name="Goodstein D."/>
            <person name="Casacuberta J.M."/>
            <person name="Vandepoele K."/>
            <person name="Reski R."/>
            <person name="Cuming A.C."/>
            <person name="Tuskan G.A."/>
            <person name="Maumus F."/>
            <person name="Salse J."/>
            <person name="Schmutz J."/>
            <person name="Rensing S.A."/>
        </authorList>
    </citation>
    <scope>NUCLEOTIDE SEQUENCE [LARGE SCALE GENOMIC DNA]</scope>
    <source>
        <strain evidence="20 21">cv. Gransden 2004</strain>
    </source>
</reference>
<keyword evidence="21" id="KW-1185">Reference proteome</keyword>
<evidence type="ECO:0000256" key="15">
    <source>
        <dbReference type="PIRSR" id="PIRSR600823-4"/>
    </source>
</evidence>
<evidence type="ECO:0000256" key="14">
    <source>
        <dbReference type="PIRSR" id="PIRSR600823-3"/>
    </source>
</evidence>
<dbReference type="GO" id="GO:0005576">
    <property type="term" value="C:extracellular region"/>
    <property type="evidence" value="ECO:0007669"/>
    <property type="project" value="UniProtKB-SubCell"/>
</dbReference>
<dbReference type="GO" id="GO:0042744">
    <property type="term" value="P:hydrogen peroxide catabolic process"/>
    <property type="evidence" value="ECO:0007669"/>
    <property type="project" value="UniProtKB-KW"/>
</dbReference>
<evidence type="ECO:0000256" key="4">
    <source>
        <dbReference type="ARBA" id="ARBA00022559"/>
    </source>
</evidence>
<keyword evidence="17" id="KW-0964">Secreted</keyword>
<feature type="disulfide bond" evidence="16">
    <location>
        <begin position="74"/>
        <end position="79"/>
    </location>
</feature>
<reference evidence="20" key="3">
    <citation type="submission" date="2020-12" db="UniProtKB">
        <authorList>
            <consortium name="EnsemblPlants"/>
        </authorList>
    </citation>
    <scope>IDENTIFICATION</scope>
</reference>
<dbReference type="SUPFAM" id="SSF48113">
    <property type="entry name" value="Heme-dependent peroxidases"/>
    <property type="match status" value="1"/>
</dbReference>
<dbReference type="OrthoDB" id="2113341at2759"/>
<name>A0A2K1KT85_PHYPA</name>
<dbReference type="GO" id="GO:0020037">
    <property type="term" value="F:heme binding"/>
    <property type="evidence" value="ECO:0007669"/>
    <property type="project" value="UniProtKB-UniRule"/>
</dbReference>
<dbReference type="PROSITE" id="PS50873">
    <property type="entry name" value="PEROXIDASE_4"/>
    <property type="match status" value="1"/>
</dbReference>
<feature type="site" description="Transition state stabilizer" evidence="15">
    <location>
        <position position="68"/>
    </location>
</feature>
<dbReference type="Pfam" id="PF00141">
    <property type="entry name" value="peroxidase"/>
    <property type="match status" value="1"/>
</dbReference>
<dbReference type="EnsemblPlants" id="Pp3c3_4040V3.2">
    <property type="protein sequence ID" value="Pp3c3_4040V3.2"/>
    <property type="gene ID" value="Pp3c3_4040"/>
</dbReference>
<dbReference type="PRINTS" id="PR00461">
    <property type="entry name" value="PLPEROXIDASE"/>
</dbReference>
<evidence type="ECO:0000256" key="10">
    <source>
        <dbReference type="ARBA" id="ARBA00023157"/>
    </source>
</evidence>
<comment type="similarity">
    <text evidence="17">Belongs to the peroxidase family. Classical plant (class III) peroxidase subfamily.</text>
</comment>
<feature type="signal peptide" evidence="17">
    <location>
        <begin position="1"/>
        <end position="28"/>
    </location>
</feature>
<keyword evidence="6 14" id="KW-0479">Metal-binding</keyword>
<dbReference type="CDD" id="cd00693">
    <property type="entry name" value="secretory_peroxidase"/>
    <property type="match status" value="1"/>
</dbReference>
<gene>
    <name evidence="20" type="primary">LOC112279707</name>
    <name evidence="19" type="ORF">PHYPA_003985</name>
</gene>
<feature type="binding site" evidence="13">
    <location>
        <position position="166"/>
    </location>
    <ligand>
        <name>substrate</name>
    </ligand>
</feature>
<comment type="catalytic activity">
    <reaction evidence="1 17">
        <text>2 a phenolic donor + H2O2 = 2 a phenolic radical donor + 2 H2O</text>
        <dbReference type="Rhea" id="RHEA:56136"/>
        <dbReference type="ChEBI" id="CHEBI:15377"/>
        <dbReference type="ChEBI" id="CHEBI:16240"/>
        <dbReference type="ChEBI" id="CHEBI:139520"/>
        <dbReference type="ChEBI" id="CHEBI:139521"/>
        <dbReference type="EC" id="1.11.1.7"/>
    </reaction>
</comment>
<dbReference type="InterPro" id="IPR033905">
    <property type="entry name" value="Secretory_peroxidase"/>
</dbReference>
<feature type="chain" id="PRO_5044515099" description="Peroxidase" evidence="17">
    <location>
        <begin position="29"/>
        <end position="323"/>
    </location>
</feature>
<feature type="active site" description="Proton acceptor" evidence="12">
    <location>
        <position position="72"/>
    </location>
</feature>
<comment type="subcellular location">
    <subcellularLocation>
        <location evidence="17">Secreted</location>
    </subcellularLocation>
</comment>
<keyword evidence="11" id="KW-0325">Glycoprotein</keyword>
<keyword evidence="17" id="KW-0376">Hydrogen peroxide</keyword>
<evidence type="ECO:0000256" key="1">
    <source>
        <dbReference type="ARBA" id="ARBA00000189"/>
    </source>
</evidence>
<protein>
    <recommendedName>
        <fullName evidence="3 17">Peroxidase</fullName>
        <ecNumber evidence="3 17">1.11.1.7</ecNumber>
    </recommendedName>
</protein>
<comment type="cofactor">
    <cofactor evidence="14 17">
        <name>Ca(2+)</name>
        <dbReference type="ChEBI" id="CHEBI:29108"/>
    </cofactor>
    <text evidence="14 17">Binds 2 calcium ions per subunit.</text>
</comment>
<dbReference type="EnsemblPlants" id="Pp3c3_4040V3.1">
    <property type="protein sequence ID" value="Pp3c3_4040V3.1"/>
    <property type="gene ID" value="Pp3c3_4040"/>
</dbReference>
<dbReference type="InterPro" id="IPR019794">
    <property type="entry name" value="Peroxidases_AS"/>
</dbReference>
<organism evidence="19">
    <name type="scientific">Physcomitrium patens</name>
    <name type="common">Spreading-leaved earth moss</name>
    <name type="synonym">Physcomitrella patens</name>
    <dbReference type="NCBI Taxonomy" id="3218"/>
    <lineage>
        <taxon>Eukaryota</taxon>
        <taxon>Viridiplantae</taxon>
        <taxon>Streptophyta</taxon>
        <taxon>Embryophyta</taxon>
        <taxon>Bryophyta</taxon>
        <taxon>Bryophytina</taxon>
        <taxon>Bryopsida</taxon>
        <taxon>Funariidae</taxon>
        <taxon>Funariales</taxon>
        <taxon>Funariaceae</taxon>
        <taxon>Physcomitrium</taxon>
    </lineage>
</organism>
<dbReference type="GO" id="GO:0046872">
    <property type="term" value="F:metal ion binding"/>
    <property type="evidence" value="ECO:0007669"/>
    <property type="project" value="UniProtKB-UniRule"/>
</dbReference>
<comment type="function">
    <text evidence="17">Removal of H(2)O(2), oxidation of toxic reductants, biosynthesis and degradation of lignin, suberization, auxin catabolism, response to environmental stresses such as wounding, pathogen attack and oxidative stress.</text>
</comment>
<evidence type="ECO:0000256" key="9">
    <source>
        <dbReference type="ARBA" id="ARBA00023004"/>
    </source>
</evidence>
<evidence type="ECO:0000259" key="18">
    <source>
        <dbReference type="PROSITE" id="PS50873"/>
    </source>
</evidence>
<feature type="disulfide bond" evidence="16">
    <location>
        <begin position="41"/>
        <end position="117"/>
    </location>
</feature>
<dbReference type="AlphaFoldDB" id="A0A2K1KT85"/>
<evidence type="ECO:0000256" key="6">
    <source>
        <dbReference type="ARBA" id="ARBA00022723"/>
    </source>
</evidence>
<feature type="binding site" evidence="14">
    <location>
        <position position="91"/>
    </location>
    <ligand>
        <name>Ca(2+)</name>
        <dbReference type="ChEBI" id="CHEBI:29108"/>
        <label>1</label>
    </ligand>
</feature>
<keyword evidence="17" id="KW-0732">Signal</keyword>
<evidence type="ECO:0000256" key="3">
    <source>
        <dbReference type="ARBA" id="ARBA00012313"/>
    </source>
</evidence>
<dbReference type="InterPro" id="IPR000823">
    <property type="entry name" value="Peroxidase_pln"/>
</dbReference>
<comment type="cofactor">
    <cofactor evidence="14 17">
        <name>heme b</name>
        <dbReference type="ChEBI" id="CHEBI:60344"/>
    </cofactor>
    <text evidence="14 17">Binds 1 heme b (iron(II)-protoporphyrin IX) group per subunit.</text>
</comment>
<accession>A0A2K1KT85</accession>
<dbReference type="GO" id="GO:0004601">
    <property type="term" value="F:peroxidase activity"/>
    <property type="evidence" value="ECO:0000318"/>
    <property type="project" value="GO_Central"/>
</dbReference>
<feature type="binding site" evidence="14">
    <location>
        <position position="197"/>
    </location>
    <ligand>
        <name>Ca(2+)</name>
        <dbReference type="ChEBI" id="CHEBI:29108"/>
        <label>2</label>
    </ligand>
</feature>
<dbReference type="PROSITE" id="PS00435">
    <property type="entry name" value="PEROXIDASE_1"/>
    <property type="match status" value="1"/>
</dbReference>
<dbReference type="STRING" id="3218.A0A2K1KT85"/>
<keyword evidence="9 14" id="KW-0408">Iron</keyword>
<evidence type="ECO:0000256" key="2">
    <source>
        <dbReference type="ARBA" id="ARBA00006873"/>
    </source>
</evidence>
<keyword evidence="7 14" id="KW-0106">Calcium</keyword>
<feature type="binding site" evidence="14">
    <location>
        <position position="76"/>
    </location>
    <ligand>
        <name>Ca(2+)</name>
        <dbReference type="ChEBI" id="CHEBI:29108"/>
        <label>1</label>
    </ligand>
</feature>
<keyword evidence="10 16" id="KW-1015">Disulfide bond</keyword>
<dbReference type="EMBL" id="ABEU02000003">
    <property type="protein sequence ID" value="PNR56992.1"/>
    <property type="molecule type" value="Genomic_DNA"/>
</dbReference>
<dbReference type="Gene3D" id="1.10.520.10">
    <property type="match status" value="1"/>
</dbReference>
<keyword evidence="4 17" id="KW-0575">Peroxidase</keyword>
<dbReference type="FunFam" id="1.10.420.10:FF:000006">
    <property type="entry name" value="Peroxidase"/>
    <property type="match status" value="1"/>
</dbReference>
<dbReference type="InterPro" id="IPR019793">
    <property type="entry name" value="Peroxidases_heam-ligand_BS"/>
</dbReference>
<feature type="binding site" evidence="14">
    <location>
        <position position="251"/>
    </location>
    <ligand>
        <name>Ca(2+)</name>
        <dbReference type="ChEBI" id="CHEBI:29108"/>
        <label>2</label>
    </ligand>
</feature>
<feature type="disulfide bond" evidence="16">
    <location>
        <begin position="203"/>
        <end position="231"/>
    </location>
</feature>
<feature type="binding site" evidence="14">
    <location>
        <position position="244"/>
    </location>
    <ligand>
        <name>Ca(2+)</name>
        <dbReference type="ChEBI" id="CHEBI:29108"/>
        <label>2</label>
    </ligand>
</feature>
<keyword evidence="5 17" id="KW-0349">Heme</keyword>
<proteinExistence type="inferred from homology"/>
<feature type="binding site" evidence="14">
    <location>
        <position position="78"/>
    </location>
    <ligand>
        <name>Ca(2+)</name>
        <dbReference type="ChEBI" id="CHEBI:29108"/>
        <label>1</label>
    </ligand>
</feature>
<dbReference type="InterPro" id="IPR002016">
    <property type="entry name" value="Haem_peroxidase"/>
</dbReference>
<evidence type="ECO:0000313" key="19">
    <source>
        <dbReference type="EMBL" id="PNR56992.1"/>
    </source>
</evidence>
<evidence type="ECO:0000256" key="7">
    <source>
        <dbReference type="ARBA" id="ARBA00022837"/>
    </source>
</evidence>
<dbReference type="Gramene" id="Pp3c3_4040V3.2">
    <property type="protein sequence ID" value="Pp3c3_4040V3.2"/>
    <property type="gene ID" value="Pp3c3_4040"/>
</dbReference>
<reference evidence="19 21" key="1">
    <citation type="journal article" date="2008" name="Science">
        <title>The Physcomitrella genome reveals evolutionary insights into the conquest of land by plants.</title>
        <authorList>
            <person name="Rensing S."/>
            <person name="Lang D."/>
            <person name="Zimmer A."/>
            <person name="Terry A."/>
            <person name="Salamov A."/>
            <person name="Shapiro H."/>
            <person name="Nishiyama T."/>
            <person name="Perroud P.-F."/>
            <person name="Lindquist E."/>
            <person name="Kamisugi Y."/>
            <person name="Tanahashi T."/>
            <person name="Sakakibara K."/>
            <person name="Fujita T."/>
            <person name="Oishi K."/>
            <person name="Shin-I T."/>
            <person name="Kuroki Y."/>
            <person name="Toyoda A."/>
            <person name="Suzuki Y."/>
            <person name="Hashimoto A."/>
            <person name="Yamaguchi K."/>
            <person name="Sugano A."/>
            <person name="Kohara Y."/>
            <person name="Fujiyama A."/>
            <person name="Anterola A."/>
            <person name="Aoki S."/>
            <person name="Ashton N."/>
            <person name="Barbazuk W.B."/>
            <person name="Barker E."/>
            <person name="Bennetzen J."/>
            <person name="Bezanilla M."/>
            <person name="Blankenship R."/>
            <person name="Cho S.H."/>
            <person name="Dutcher S."/>
            <person name="Estelle M."/>
            <person name="Fawcett J.A."/>
            <person name="Gundlach H."/>
            <person name="Hanada K."/>
            <person name="Heyl A."/>
            <person name="Hicks K.A."/>
            <person name="Hugh J."/>
            <person name="Lohr M."/>
            <person name="Mayer K."/>
            <person name="Melkozernov A."/>
            <person name="Murata T."/>
            <person name="Nelson D."/>
            <person name="Pils B."/>
            <person name="Prigge M."/>
            <person name="Reiss B."/>
            <person name="Renner T."/>
            <person name="Rombauts S."/>
            <person name="Rushton P."/>
            <person name="Sanderfoot A."/>
            <person name="Schween G."/>
            <person name="Shiu S.-H."/>
            <person name="Stueber K."/>
            <person name="Theodoulou F.L."/>
            <person name="Tu H."/>
            <person name="Van de Peer Y."/>
            <person name="Verrier P.J."/>
            <person name="Waters E."/>
            <person name="Wood A."/>
            <person name="Yang L."/>
            <person name="Cove D."/>
            <person name="Cuming A."/>
            <person name="Hasebe M."/>
            <person name="Lucas S."/>
            <person name="Mishler D.B."/>
            <person name="Reski R."/>
            <person name="Grigoriev I."/>
            <person name="Quatrano R.S."/>
            <person name="Boore J.L."/>
        </authorList>
    </citation>
    <scope>NUCLEOTIDE SEQUENCE [LARGE SCALE GENOMIC DNA]</scope>
    <source>
        <strain evidence="20 21">cv. Gransden 2004</strain>
    </source>
</reference>
<sequence>MGKWSSKALATIFVTLAIAMNSITPAVAHSGLKVGFYHHSCPEVETIVYNSMVQSYKANHTVAPGVLRMAFHDCFVRGCDASVLLEGPNTERTALFNRGLHGFEAVDAAKRAVESACPGIVSAADILQFAARDSVVLAGGYGWRVPAGRRDGKVSLAEEATQMNLPAPNATVSQLIRMFGAKGLSASEMVVLSGAHTIGRAPCVTFDDRVQTSPVDPTLAPNFAASLKRQCPYPGIGSTSVNMDSTTRRFDSQYYKDIIRGRGLLTSDQGLLYDSRTKRDVHANKGSAFYRNFAQAMVAMSRIEVLTGRSGEIRRQVGEVNKY</sequence>
<dbReference type="EC" id="1.11.1.7" evidence="3 17"/>
<feature type="binding site" evidence="14">
    <location>
        <position position="82"/>
    </location>
    <ligand>
        <name>Ca(2+)</name>
        <dbReference type="ChEBI" id="CHEBI:29108"/>
        <label>1</label>
    </ligand>
</feature>
<comment type="similarity">
    <text evidence="2">Belongs to the peroxidase family. Ascorbate peroxidase subfamily.</text>
</comment>